<name>A0ABQ5AVT8_9ASTR</name>
<reference evidence="3" key="1">
    <citation type="journal article" date="2022" name="Int. J. Mol. Sci.">
        <title>Draft Genome of Tanacetum Coccineum: Genomic Comparison of Closely Related Tanacetum-Family Plants.</title>
        <authorList>
            <person name="Yamashiro T."/>
            <person name="Shiraishi A."/>
            <person name="Nakayama K."/>
            <person name="Satake H."/>
        </authorList>
    </citation>
    <scope>NUCLEOTIDE SEQUENCE</scope>
</reference>
<accession>A0ABQ5AVT8</accession>
<evidence type="ECO:0000256" key="1">
    <source>
        <dbReference type="SAM" id="Coils"/>
    </source>
</evidence>
<sequence length="184" mass="21903">MLRSQRIISSLHRDVVLLTLREDSRDELLPPKKQIHPPSSSSTTLSNSSRKQDRILVPPSFPTYTPTPPQIYELGKSSIKMHVKHHEEQVESIVDYLEELSFHYIEKLEERLVNNWIIIPRDFDEVKTKLKEARTQIRELQKKHMGQRDKIAFVRFRISDLEMTLEDIQDRHQFYMKNLMEHTS</sequence>
<reference evidence="3" key="2">
    <citation type="submission" date="2022-01" db="EMBL/GenBank/DDBJ databases">
        <authorList>
            <person name="Yamashiro T."/>
            <person name="Shiraishi A."/>
            <person name="Satake H."/>
            <person name="Nakayama K."/>
        </authorList>
    </citation>
    <scope>NUCLEOTIDE SEQUENCE</scope>
</reference>
<gene>
    <name evidence="3" type="ORF">Tco_0839496</name>
</gene>
<dbReference type="Proteomes" id="UP001151760">
    <property type="component" value="Unassembled WGS sequence"/>
</dbReference>
<feature type="compositionally biased region" description="Low complexity" evidence="2">
    <location>
        <begin position="39"/>
        <end position="49"/>
    </location>
</feature>
<keyword evidence="1" id="KW-0175">Coiled coil</keyword>
<keyword evidence="4" id="KW-1185">Reference proteome</keyword>
<dbReference type="EMBL" id="BQNB010012555">
    <property type="protein sequence ID" value="GJT05034.1"/>
    <property type="molecule type" value="Genomic_DNA"/>
</dbReference>
<comment type="caution">
    <text evidence="3">The sequence shown here is derived from an EMBL/GenBank/DDBJ whole genome shotgun (WGS) entry which is preliminary data.</text>
</comment>
<feature type="region of interest" description="Disordered" evidence="2">
    <location>
        <begin position="28"/>
        <end position="52"/>
    </location>
</feature>
<protein>
    <submittedName>
        <fullName evidence="3">Uncharacterized protein</fullName>
    </submittedName>
</protein>
<evidence type="ECO:0000313" key="4">
    <source>
        <dbReference type="Proteomes" id="UP001151760"/>
    </source>
</evidence>
<organism evidence="3 4">
    <name type="scientific">Tanacetum coccineum</name>
    <dbReference type="NCBI Taxonomy" id="301880"/>
    <lineage>
        <taxon>Eukaryota</taxon>
        <taxon>Viridiplantae</taxon>
        <taxon>Streptophyta</taxon>
        <taxon>Embryophyta</taxon>
        <taxon>Tracheophyta</taxon>
        <taxon>Spermatophyta</taxon>
        <taxon>Magnoliopsida</taxon>
        <taxon>eudicotyledons</taxon>
        <taxon>Gunneridae</taxon>
        <taxon>Pentapetalae</taxon>
        <taxon>asterids</taxon>
        <taxon>campanulids</taxon>
        <taxon>Asterales</taxon>
        <taxon>Asteraceae</taxon>
        <taxon>Asteroideae</taxon>
        <taxon>Anthemideae</taxon>
        <taxon>Anthemidinae</taxon>
        <taxon>Tanacetum</taxon>
    </lineage>
</organism>
<evidence type="ECO:0000313" key="3">
    <source>
        <dbReference type="EMBL" id="GJT05034.1"/>
    </source>
</evidence>
<proteinExistence type="predicted"/>
<feature type="coiled-coil region" evidence="1">
    <location>
        <begin position="123"/>
        <end position="178"/>
    </location>
</feature>
<evidence type="ECO:0000256" key="2">
    <source>
        <dbReference type="SAM" id="MobiDB-lite"/>
    </source>
</evidence>